<keyword evidence="6 10" id="KW-0067">ATP-binding</keyword>
<dbReference type="PROSITE" id="PS50893">
    <property type="entry name" value="ABC_TRANSPORTER_2"/>
    <property type="match status" value="1"/>
</dbReference>
<name>A0A369TGV0_9PROT</name>
<keyword evidence="11" id="KW-1185">Reference proteome</keyword>
<gene>
    <name evidence="10" type="ORF">DRB17_01365</name>
</gene>
<dbReference type="InterPro" id="IPR050086">
    <property type="entry name" value="MetN_ABC_transporter-like"/>
</dbReference>
<evidence type="ECO:0000259" key="9">
    <source>
        <dbReference type="PROSITE" id="PS50893"/>
    </source>
</evidence>
<evidence type="ECO:0000256" key="1">
    <source>
        <dbReference type="ARBA" id="ARBA00004202"/>
    </source>
</evidence>
<dbReference type="PANTHER" id="PTHR43166:SF9">
    <property type="entry name" value="GLUTAMATE_ASPARTATE IMPORT ATP-BINDING PROTEIN GLTL"/>
    <property type="match status" value="1"/>
</dbReference>
<keyword evidence="8" id="KW-0472">Membrane</keyword>
<dbReference type="FunFam" id="3.40.50.300:FF:000020">
    <property type="entry name" value="Amino acid ABC transporter ATP-binding component"/>
    <property type="match status" value="1"/>
</dbReference>
<accession>A0A369TGV0</accession>
<dbReference type="AlphaFoldDB" id="A0A369TGV0"/>
<dbReference type="GO" id="GO:0015424">
    <property type="term" value="F:ABC-type amino acid transporter activity"/>
    <property type="evidence" value="ECO:0007669"/>
    <property type="project" value="InterPro"/>
</dbReference>
<dbReference type="Pfam" id="PF00005">
    <property type="entry name" value="ABC_tran"/>
    <property type="match status" value="1"/>
</dbReference>
<keyword evidence="3" id="KW-0813">Transport</keyword>
<dbReference type="InterPro" id="IPR017871">
    <property type="entry name" value="ABC_transporter-like_CS"/>
</dbReference>
<organism evidence="10 11">
    <name type="scientific">Ferruginivarius sediminum</name>
    <dbReference type="NCBI Taxonomy" id="2661937"/>
    <lineage>
        <taxon>Bacteria</taxon>
        <taxon>Pseudomonadati</taxon>
        <taxon>Pseudomonadota</taxon>
        <taxon>Alphaproteobacteria</taxon>
        <taxon>Rhodospirillales</taxon>
        <taxon>Rhodospirillaceae</taxon>
        <taxon>Ferruginivarius</taxon>
    </lineage>
</organism>
<dbReference type="GO" id="GO:0005524">
    <property type="term" value="F:ATP binding"/>
    <property type="evidence" value="ECO:0007669"/>
    <property type="project" value="UniProtKB-KW"/>
</dbReference>
<comment type="similarity">
    <text evidence="2">Belongs to the ABC transporter superfamily.</text>
</comment>
<dbReference type="PROSITE" id="PS00211">
    <property type="entry name" value="ABC_TRANSPORTER_1"/>
    <property type="match status" value="1"/>
</dbReference>
<evidence type="ECO:0000256" key="6">
    <source>
        <dbReference type="ARBA" id="ARBA00022840"/>
    </source>
</evidence>
<dbReference type="SMART" id="SM00382">
    <property type="entry name" value="AAA"/>
    <property type="match status" value="1"/>
</dbReference>
<evidence type="ECO:0000256" key="2">
    <source>
        <dbReference type="ARBA" id="ARBA00005417"/>
    </source>
</evidence>
<dbReference type="GO" id="GO:0016887">
    <property type="term" value="F:ATP hydrolysis activity"/>
    <property type="evidence" value="ECO:0007669"/>
    <property type="project" value="InterPro"/>
</dbReference>
<dbReference type="SUPFAM" id="SSF52540">
    <property type="entry name" value="P-loop containing nucleoside triphosphate hydrolases"/>
    <property type="match status" value="1"/>
</dbReference>
<dbReference type="InterPro" id="IPR003439">
    <property type="entry name" value="ABC_transporter-like_ATP-bd"/>
</dbReference>
<dbReference type="InterPro" id="IPR003593">
    <property type="entry name" value="AAA+_ATPase"/>
</dbReference>
<evidence type="ECO:0000313" key="11">
    <source>
        <dbReference type="Proteomes" id="UP000253941"/>
    </source>
</evidence>
<evidence type="ECO:0000313" key="10">
    <source>
        <dbReference type="EMBL" id="RDD63844.1"/>
    </source>
</evidence>
<evidence type="ECO:0000256" key="3">
    <source>
        <dbReference type="ARBA" id="ARBA00022448"/>
    </source>
</evidence>
<dbReference type="PANTHER" id="PTHR43166">
    <property type="entry name" value="AMINO ACID IMPORT ATP-BINDING PROTEIN"/>
    <property type="match status" value="1"/>
</dbReference>
<dbReference type="Proteomes" id="UP000253941">
    <property type="component" value="Unassembled WGS sequence"/>
</dbReference>
<dbReference type="RefSeq" id="WP_114580357.1">
    <property type="nucleotide sequence ID" value="NZ_QPMH01000001.1"/>
</dbReference>
<dbReference type="EMBL" id="QPMH01000001">
    <property type="protein sequence ID" value="RDD63844.1"/>
    <property type="molecule type" value="Genomic_DNA"/>
</dbReference>
<comment type="subcellular location">
    <subcellularLocation>
        <location evidence="1">Cell membrane</location>
        <topology evidence="1">Peripheral membrane protein</topology>
    </subcellularLocation>
</comment>
<evidence type="ECO:0000256" key="8">
    <source>
        <dbReference type="ARBA" id="ARBA00023136"/>
    </source>
</evidence>
<proteinExistence type="inferred from homology"/>
<dbReference type="Gene3D" id="3.40.50.300">
    <property type="entry name" value="P-loop containing nucleotide triphosphate hydrolases"/>
    <property type="match status" value="1"/>
</dbReference>
<evidence type="ECO:0000256" key="5">
    <source>
        <dbReference type="ARBA" id="ARBA00022741"/>
    </source>
</evidence>
<keyword evidence="5" id="KW-0547">Nucleotide-binding</keyword>
<evidence type="ECO:0000256" key="4">
    <source>
        <dbReference type="ARBA" id="ARBA00022475"/>
    </source>
</evidence>
<comment type="caution">
    <text evidence="10">The sequence shown here is derived from an EMBL/GenBank/DDBJ whole genome shotgun (WGS) entry which is preliminary data.</text>
</comment>
<dbReference type="InterPro" id="IPR030679">
    <property type="entry name" value="ABC_ATPase_HisP-typ"/>
</dbReference>
<dbReference type="InterPro" id="IPR027417">
    <property type="entry name" value="P-loop_NTPase"/>
</dbReference>
<evidence type="ECO:0000256" key="7">
    <source>
        <dbReference type="ARBA" id="ARBA00022970"/>
    </source>
</evidence>
<keyword evidence="4" id="KW-1003">Cell membrane</keyword>
<protein>
    <submittedName>
        <fullName evidence="10">Amino acid ABC transporter ATP-binding protein</fullName>
    </submittedName>
</protein>
<dbReference type="GO" id="GO:0005886">
    <property type="term" value="C:plasma membrane"/>
    <property type="evidence" value="ECO:0007669"/>
    <property type="project" value="UniProtKB-SubCell"/>
</dbReference>
<keyword evidence="7" id="KW-0029">Amino-acid transport</keyword>
<sequence>MSALLEVEGIRKKYGQFEVLKGVSLQLERGQAKVVMGPSGTGKSTLLRCINYLTPPDAGTVRLDGEEVVPRNLNRIRQQVAFVFQDFNLFTHLRVIDNITIGPRRILGLSKTEARDRAMRELERVGLADKVRAYPAELSGGQQQRVSIARALAMEPKVILFDEPTSALDPELTGEVVNVMKRLASEGMTMLVVSHEIGFARSAADEIVFMDGGHILEQGPPAQLFDAPQHERTRRFLRMIGDQVGDAAAAGEGA</sequence>
<dbReference type="CDD" id="cd03262">
    <property type="entry name" value="ABC_HisP_GlnQ"/>
    <property type="match status" value="1"/>
</dbReference>
<dbReference type="PIRSF" id="PIRSF039085">
    <property type="entry name" value="ABC_ATPase_HisP"/>
    <property type="match status" value="1"/>
</dbReference>
<feature type="domain" description="ABC transporter" evidence="9">
    <location>
        <begin position="5"/>
        <end position="237"/>
    </location>
</feature>
<reference evidence="10 11" key="1">
    <citation type="submission" date="2018-07" db="EMBL/GenBank/DDBJ databases">
        <title>Venubactetium sediminum gen. nov., sp. nov., isolated from a marine solar saltern.</title>
        <authorList>
            <person name="Wang S."/>
        </authorList>
    </citation>
    <scope>NUCLEOTIDE SEQUENCE [LARGE SCALE GENOMIC DNA]</scope>
    <source>
        <strain evidence="10 11">WD2A32</strain>
    </source>
</reference>